<evidence type="ECO:0000313" key="3">
    <source>
        <dbReference type="Proteomes" id="UP000466535"/>
    </source>
</evidence>
<dbReference type="AlphaFoldDB" id="A0A6B0T500"/>
<accession>A0A6B0T500</accession>
<comment type="caution">
    <text evidence="2">The sequence shown here is derived from an EMBL/GenBank/DDBJ whole genome shotgun (WGS) entry which is preliminary data.</text>
</comment>
<dbReference type="PROSITE" id="PS51257">
    <property type="entry name" value="PROKAR_LIPOPROTEIN"/>
    <property type="match status" value="1"/>
</dbReference>
<reference evidence="2 3" key="1">
    <citation type="submission" date="2019-12" db="EMBL/GenBank/DDBJ databases">
        <title>Isolation and characterization of three novel carbon monoxide-oxidizing members of Halobacteria from salione crusts and soils.</title>
        <authorList>
            <person name="Myers M.R."/>
            <person name="King G.M."/>
        </authorList>
    </citation>
    <scope>NUCLEOTIDE SEQUENCE [LARGE SCALE GENOMIC DNA]</scope>
    <source>
        <strain evidence="2 3">WSH3</strain>
    </source>
</reference>
<evidence type="ECO:0000256" key="1">
    <source>
        <dbReference type="SAM" id="MobiDB-lite"/>
    </source>
</evidence>
<sequence>MDSFRWPLSRRYLAVLGVLVLVVSAGCAGLGADDGGTEPDTANTTDPSDGTDSNSTDGTDGSDGSSPFGQLDPVESDLTGDEVLSQTTDALGEVDGYTVTEAGTFVAEQNNQQLTVQINRTIRVDRSAERLTVAATTETQGRTAETEQYLQNGTFYQRSAQIARQYGTEWLRTNVSDSFDQQFRQLDQIARLRQLLENSSATLEGRTELDGREVYAVNATVDPATATDVRPTVVETERVELSLWISTDTSLPLRIVEDSAFTESSIQGNLPQEADRSYRYDYGSVDITLPDAAKDAPFSGNVTQ</sequence>
<dbReference type="Gene3D" id="2.50.20.20">
    <property type="match status" value="1"/>
</dbReference>
<name>A0A6B0T500_9EURY</name>
<dbReference type="SUPFAM" id="SSF89392">
    <property type="entry name" value="Prokaryotic lipoproteins and lipoprotein localization factors"/>
    <property type="match status" value="1"/>
</dbReference>
<dbReference type="EMBL" id="WUUT01000002">
    <property type="protein sequence ID" value="MXR51256.1"/>
    <property type="molecule type" value="Genomic_DNA"/>
</dbReference>
<proteinExistence type="predicted"/>
<dbReference type="InterPro" id="IPR029046">
    <property type="entry name" value="LolA/LolB/LppX"/>
</dbReference>
<keyword evidence="2" id="KW-0449">Lipoprotein</keyword>
<keyword evidence="3" id="KW-1185">Reference proteome</keyword>
<evidence type="ECO:0000313" key="2">
    <source>
        <dbReference type="EMBL" id="MXR51256.1"/>
    </source>
</evidence>
<feature type="compositionally biased region" description="Low complexity" evidence="1">
    <location>
        <begin position="43"/>
        <end position="67"/>
    </location>
</feature>
<dbReference type="Proteomes" id="UP000466535">
    <property type="component" value="Unassembled WGS sequence"/>
</dbReference>
<organism evidence="2 3">
    <name type="scientific">Halovenus carboxidivorans</name>
    <dbReference type="NCBI Taxonomy" id="2692199"/>
    <lineage>
        <taxon>Archaea</taxon>
        <taxon>Methanobacteriati</taxon>
        <taxon>Methanobacteriota</taxon>
        <taxon>Stenosarchaea group</taxon>
        <taxon>Halobacteria</taxon>
        <taxon>Halobacteriales</taxon>
        <taxon>Haloarculaceae</taxon>
        <taxon>Halovenus</taxon>
    </lineage>
</organism>
<feature type="region of interest" description="Disordered" evidence="1">
    <location>
        <begin position="30"/>
        <end position="76"/>
    </location>
</feature>
<dbReference type="OrthoDB" id="239635at2157"/>
<dbReference type="RefSeq" id="WP_159763399.1">
    <property type="nucleotide sequence ID" value="NZ_WUUT01000002.1"/>
</dbReference>
<protein>
    <submittedName>
        <fullName evidence="2">LppX_LprAFG lipoprotein</fullName>
    </submittedName>
</protein>
<gene>
    <name evidence="2" type="ORF">GRX03_06515</name>
</gene>